<protein>
    <recommendedName>
        <fullName evidence="2">MRN complex-interacting protein N-terminal domain-containing protein</fullName>
    </recommendedName>
</protein>
<dbReference type="GO" id="GO:0003682">
    <property type="term" value="F:chromatin binding"/>
    <property type="evidence" value="ECO:0007669"/>
    <property type="project" value="TreeGrafter"/>
</dbReference>
<dbReference type="Proteomes" id="UP001301350">
    <property type="component" value="Unassembled WGS sequence"/>
</dbReference>
<keyword evidence="4" id="KW-1185">Reference proteome</keyword>
<dbReference type="InterPro" id="IPR032739">
    <property type="entry name" value="MRNIP"/>
</dbReference>
<dbReference type="GO" id="GO:0007095">
    <property type="term" value="P:mitotic G2 DNA damage checkpoint signaling"/>
    <property type="evidence" value="ECO:0007669"/>
    <property type="project" value="TreeGrafter"/>
</dbReference>
<dbReference type="InterPro" id="IPR049472">
    <property type="entry name" value="MRNIP_N"/>
</dbReference>
<evidence type="ECO:0000313" key="4">
    <source>
        <dbReference type="Proteomes" id="UP001301350"/>
    </source>
</evidence>
<evidence type="ECO:0000256" key="1">
    <source>
        <dbReference type="SAM" id="MobiDB-lite"/>
    </source>
</evidence>
<dbReference type="EMBL" id="JANCYW010000004">
    <property type="protein sequence ID" value="KAK4535343.1"/>
    <property type="molecule type" value="Genomic_DNA"/>
</dbReference>
<evidence type="ECO:0000259" key="2">
    <source>
        <dbReference type="Pfam" id="PF15749"/>
    </source>
</evidence>
<dbReference type="PANTHER" id="PTHR15863">
    <property type="entry name" value="MRN COMPLEX-INTERACTING PROTEIN"/>
    <property type="match status" value="1"/>
</dbReference>
<comment type="caution">
    <text evidence="3">The sequence shown here is derived from an EMBL/GenBank/DDBJ whole genome shotgun (WGS) entry which is preliminary data.</text>
</comment>
<feature type="compositionally biased region" description="Basic and acidic residues" evidence="1">
    <location>
        <begin position="80"/>
        <end position="91"/>
    </location>
</feature>
<dbReference type="PANTHER" id="PTHR15863:SF2">
    <property type="entry name" value="MRN COMPLEX-INTERACTING PROTEIN"/>
    <property type="match status" value="1"/>
</dbReference>
<dbReference type="GO" id="GO:0005634">
    <property type="term" value="C:nucleus"/>
    <property type="evidence" value="ECO:0007669"/>
    <property type="project" value="TreeGrafter"/>
</dbReference>
<reference evidence="3 4" key="1">
    <citation type="submission" date="2022-07" db="EMBL/GenBank/DDBJ databases">
        <title>Genome-wide signatures of adaptation to extreme environments.</title>
        <authorList>
            <person name="Cho C.H."/>
            <person name="Yoon H.S."/>
        </authorList>
    </citation>
    <scope>NUCLEOTIDE SEQUENCE [LARGE SCALE GENOMIC DNA]</scope>
    <source>
        <strain evidence="3 4">DBV 063 E5</strain>
    </source>
</reference>
<accession>A0AAV9ITD8</accession>
<feature type="domain" description="MRN complex-interacting protein N-terminal" evidence="2">
    <location>
        <begin position="8"/>
        <end position="73"/>
    </location>
</feature>
<dbReference type="Pfam" id="PF15749">
    <property type="entry name" value="MRNIP"/>
    <property type="match status" value="1"/>
</dbReference>
<name>A0AAV9ITD8_CYACA</name>
<evidence type="ECO:0000313" key="3">
    <source>
        <dbReference type="EMBL" id="KAK4535343.1"/>
    </source>
</evidence>
<gene>
    <name evidence="3" type="ORF">CDCA_CDCA04G1368</name>
</gene>
<dbReference type="AlphaFoldDB" id="A0AAV9ITD8"/>
<sequence>MPQTFIGVQCCTCAQFQVQQERRDGRFQCRCCAQLQSVQRVVARSGLARDVRQVVQRRNRQRGEQAASGAFQTPSCEDMLTPRRDSDHSNVEDTDLDDAIQLALNGSPAPVFMADAGDDEDERILRALAENPADTVLTAPSPSRVLVAGGGGSRRPVR</sequence>
<organism evidence="3 4">
    <name type="scientific">Cyanidium caldarium</name>
    <name type="common">Red alga</name>
    <dbReference type="NCBI Taxonomy" id="2771"/>
    <lineage>
        <taxon>Eukaryota</taxon>
        <taxon>Rhodophyta</taxon>
        <taxon>Bangiophyceae</taxon>
        <taxon>Cyanidiales</taxon>
        <taxon>Cyanidiaceae</taxon>
        <taxon>Cyanidium</taxon>
    </lineage>
</organism>
<proteinExistence type="predicted"/>
<feature type="region of interest" description="Disordered" evidence="1">
    <location>
        <begin position="57"/>
        <end position="96"/>
    </location>
</feature>